<evidence type="ECO:0000313" key="2">
    <source>
        <dbReference type="EMBL" id="CBX99358.1"/>
    </source>
</evidence>
<protein>
    <submittedName>
        <fullName evidence="2">Uncharacterized protein</fullName>
    </submittedName>
</protein>
<reference evidence="3" key="1">
    <citation type="journal article" date="2011" name="Nat. Commun.">
        <title>Effector diversification within compartments of the Leptosphaeria maculans genome affected by Repeat-Induced Point mutations.</title>
        <authorList>
            <person name="Rouxel T."/>
            <person name="Grandaubert J."/>
            <person name="Hane J.K."/>
            <person name="Hoede C."/>
            <person name="van de Wouw A.P."/>
            <person name="Couloux A."/>
            <person name="Dominguez V."/>
            <person name="Anthouard V."/>
            <person name="Bally P."/>
            <person name="Bourras S."/>
            <person name="Cozijnsen A.J."/>
            <person name="Ciuffetti L.M."/>
            <person name="Degrave A."/>
            <person name="Dilmaghani A."/>
            <person name="Duret L."/>
            <person name="Fudal I."/>
            <person name="Goodwin S.B."/>
            <person name="Gout L."/>
            <person name="Glaser N."/>
            <person name="Linglin J."/>
            <person name="Kema G.H.J."/>
            <person name="Lapalu N."/>
            <person name="Lawrence C.B."/>
            <person name="May K."/>
            <person name="Meyer M."/>
            <person name="Ollivier B."/>
            <person name="Poulain J."/>
            <person name="Schoch C.L."/>
            <person name="Simon A."/>
            <person name="Spatafora J.W."/>
            <person name="Stachowiak A."/>
            <person name="Turgeon B.G."/>
            <person name="Tyler B.M."/>
            <person name="Vincent D."/>
            <person name="Weissenbach J."/>
            <person name="Amselem J."/>
            <person name="Quesneville H."/>
            <person name="Oliver R.P."/>
            <person name="Wincker P."/>
            <person name="Balesdent M.-H."/>
            <person name="Howlett B.J."/>
        </authorList>
    </citation>
    <scope>NUCLEOTIDE SEQUENCE [LARGE SCALE GENOMIC DNA]</scope>
    <source>
        <strain evidence="3">JN3 / isolate v23.1.3 / race Av1-4-5-6-7-8</strain>
    </source>
</reference>
<accession>E5A6W3</accession>
<evidence type="ECO:0000313" key="3">
    <source>
        <dbReference type="Proteomes" id="UP000002668"/>
    </source>
</evidence>
<dbReference type="AlphaFoldDB" id="E5A6W3"/>
<dbReference type="EMBL" id="FP929135">
    <property type="protein sequence ID" value="CBX99358.1"/>
    <property type="molecule type" value="Genomic_DNA"/>
</dbReference>
<dbReference type="HOGENOM" id="CLU_1787189_0_0_1"/>
<dbReference type="InParanoid" id="E5A6W3"/>
<dbReference type="Proteomes" id="UP000002668">
    <property type="component" value="Genome"/>
</dbReference>
<keyword evidence="3" id="KW-1185">Reference proteome</keyword>
<name>E5A6W3_LEPMJ</name>
<gene>
    <name evidence="2" type="ORF">LEMA_P085970.1</name>
</gene>
<dbReference type="VEuPathDB" id="FungiDB:LEMA_P085970.1"/>
<feature type="region of interest" description="Disordered" evidence="1">
    <location>
        <begin position="126"/>
        <end position="145"/>
    </location>
</feature>
<sequence>MACRCYEYYYTQVADAVPVPYLSSSPLEGLGKNWALTESTRALASPLLGSLSTLLRVFARQLLPPLPTILPIHWKLTSSPNHLHSGCHHPHNGCHCSLLWRCPRGRPRLLQRWYVVVRLPNWQHPLSSRHPPAQARPSLPPSSSH</sequence>
<evidence type="ECO:0000256" key="1">
    <source>
        <dbReference type="SAM" id="MobiDB-lite"/>
    </source>
</evidence>
<proteinExistence type="predicted"/>
<organism evidence="2 3">
    <name type="scientific">Leptosphaeria maculans (strain JN3 / isolate v23.1.3 / race Av1-4-5-6-7-8)</name>
    <name type="common">Blackleg fungus</name>
    <name type="synonym">Phoma lingam</name>
    <dbReference type="NCBI Taxonomy" id="985895"/>
    <lineage>
        <taxon>Eukaryota</taxon>
        <taxon>Fungi</taxon>
        <taxon>Dikarya</taxon>
        <taxon>Ascomycota</taxon>
        <taxon>Pezizomycotina</taxon>
        <taxon>Dothideomycetes</taxon>
        <taxon>Pleosporomycetidae</taxon>
        <taxon>Pleosporales</taxon>
        <taxon>Pleosporineae</taxon>
        <taxon>Leptosphaeriaceae</taxon>
        <taxon>Plenodomus</taxon>
        <taxon>Plenodomus lingam/Leptosphaeria maculans species complex</taxon>
    </lineage>
</organism>